<dbReference type="AlphaFoldDB" id="A0A3P7DLQ2"/>
<dbReference type="PANTHER" id="PTHR11662:SF72">
    <property type="entry name" value="MAJOR FACILITATOR SUPERFAMILY (MFS) PROFILE DOMAIN-CONTAINING PROTEIN"/>
    <property type="match status" value="1"/>
</dbReference>
<feature type="transmembrane region" description="Helical" evidence="5">
    <location>
        <begin position="297"/>
        <end position="323"/>
    </location>
</feature>
<evidence type="ECO:0000256" key="1">
    <source>
        <dbReference type="ARBA" id="ARBA00004141"/>
    </source>
</evidence>
<dbReference type="InterPro" id="IPR050382">
    <property type="entry name" value="MFS_Na/Anion_cotransporter"/>
</dbReference>
<dbReference type="InterPro" id="IPR020846">
    <property type="entry name" value="MFS_dom"/>
</dbReference>
<feature type="transmembrane region" description="Helical" evidence="5">
    <location>
        <begin position="24"/>
        <end position="42"/>
    </location>
</feature>
<evidence type="ECO:0000256" key="5">
    <source>
        <dbReference type="SAM" id="Phobius"/>
    </source>
</evidence>
<dbReference type="OMA" id="WLHVGFF"/>
<feature type="transmembrane region" description="Helical" evidence="5">
    <location>
        <begin position="335"/>
        <end position="356"/>
    </location>
</feature>
<evidence type="ECO:0000256" key="3">
    <source>
        <dbReference type="ARBA" id="ARBA00022989"/>
    </source>
</evidence>
<dbReference type="SUPFAM" id="SSF103473">
    <property type="entry name" value="MFS general substrate transporter"/>
    <property type="match status" value="1"/>
</dbReference>
<feature type="transmembrane region" description="Helical" evidence="5">
    <location>
        <begin position="410"/>
        <end position="428"/>
    </location>
</feature>
<keyword evidence="4 5" id="KW-0472">Membrane</keyword>
<gene>
    <name evidence="7" type="ORF">WBA_LOCUS4197</name>
</gene>
<dbReference type="GO" id="GO:0022857">
    <property type="term" value="F:transmembrane transporter activity"/>
    <property type="evidence" value="ECO:0007669"/>
    <property type="project" value="InterPro"/>
</dbReference>
<dbReference type="EMBL" id="UYWW01001653">
    <property type="protein sequence ID" value="VDM10811.1"/>
    <property type="molecule type" value="Genomic_DNA"/>
</dbReference>
<dbReference type="PANTHER" id="PTHR11662">
    <property type="entry name" value="SOLUTE CARRIER FAMILY 17"/>
    <property type="match status" value="1"/>
</dbReference>
<feature type="transmembrane region" description="Helical" evidence="5">
    <location>
        <begin position="234"/>
        <end position="251"/>
    </location>
</feature>
<feature type="transmembrane region" description="Helical" evidence="5">
    <location>
        <begin position="448"/>
        <end position="466"/>
    </location>
</feature>
<evidence type="ECO:0000256" key="4">
    <source>
        <dbReference type="ARBA" id="ARBA00023136"/>
    </source>
</evidence>
<feature type="domain" description="Major facilitator superfamily (MFS) profile" evidence="6">
    <location>
        <begin position="65"/>
        <end position="498"/>
    </location>
</feature>
<evidence type="ECO:0000313" key="7">
    <source>
        <dbReference type="EMBL" id="VDM10811.1"/>
    </source>
</evidence>
<dbReference type="GO" id="GO:0006820">
    <property type="term" value="P:monoatomic anion transport"/>
    <property type="evidence" value="ECO:0007669"/>
    <property type="project" value="TreeGrafter"/>
</dbReference>
<reference evidence="7 8" key="1">
    <citation type="submission" date="2018-11" db="EMBL/GenBank/DDBJ databases">
        <authorList>
            <consortium name="Pathogen Informatics"/>
        </authorList>
    </citation>
    <scope>NUCLEOTIDE SEQUENCE [LARGE SCALE GENOMIC DNA]</scope>
</reference>
<dbReference type="GO" id="GO:0016020">
    <property type="term" value="C:membrane"/>
    <property type="evidence" value="ECO:0007669"/>
    <property type="project" value="UniProtKB-SubCell"/>
</dbReference>
<dbReference type="Pfam" id="PF07690">
    <property type="entry name" value="MFS_1"/>
    <property type="match status" value="1"/>
</dbReference>
<evidence type="ECO:0000259" key="6">
    <source>
        <dbReference type="PROSITE" id="PS50850"/>
    </source>
</evidence>
<keyword evidence="2 5" id="KW-0812">Transmembrane</keyword>
<dbReference type="OrthoDB" id="2985014at2759"/>
<dbReference type="InterPro" id="IPR011701">
    <property type="entry name" value="MFS"/>
</dbReference>
<keyword evidence="8" id="KW-1185">Reference proteome</keyword>
<feature type="transmembrane region" description="Helical" evidence="5">
    <location>
        <begin position="384"/>
        <end position="403"/>
    </location>
</feature>
<keyword evidence="3 5" id="KW-1133">Transmembrane helix</keyword>
<dbReference type="InterPro" id="IPR036259">
    <property type="entry name" value="MFS_trans_sf"/>
</dbReference>
<dbReference type="Gene3D" id="1.20.1250.20">
    <property type="entry name" value="MFS general substrate transporter like domains"/>
    <property type="match status" value="2"/>
</dbReference>
<organism evidence="7 8">
    <name type="scientific">Wuchereria bancrofti</name>
    <dbReference type="NCBI Taxonomy" id="6293"/>
    <lineage>
        <taxon>Eukaryota</taxon>
        <taxon>Metazoa</taxon>
        <taxon>Ecdysozoa</taxon>
        <taxon>Nematoda</taxon>
        <taxon>Chromadorea</taxon>
        <taxon>Rhabditida</taxon>
        <taxon>Spirurina</taxon>
        <taxon>Spiruromorpha</taxon>
        <taxon>Filarioidea</taxon>
        <taxon>Onchocercidae</taxon>
        <taxon>Wuchereria</taxon>
    </lineage>
</organism>
<name>A0A3P7DLQ2_WUCBA</name>
<dbReference type="FunCoup" id="A0A3P7DLQ2">
    <property type="interactions" value="4"/>
</dbReference>
<feature type="transmembrane region" description="Helical" evidence="5">
    <location>
        <begin position="199"/>
        <end position="222"/>
    </location>
</feature>
<dbReference type="PROSITE" id="PS50850">
    <property type="entry name" value="MFS"/>
    <property type="match status" value="1"/>
</dbReference>
<sequence>MGNGKYVIGMNSTNSFPLWSLRSVRLRIIILLATALCIEGLMRTNMNMAMICMVNLTAVMQFKQSFIAQKSEESLLKYNYTILSNSSVKIFEHNRNYNGDLLWTRQEQAWVFAAFYIGSLLVVFPGSYLCDWIGPTYTVQGGAIINVIGSVTTPYISRNVGVIGVIIIRFLMGCGQGILTPCMNVLIAHWFPLSEKSTAVALATTGNQLSIIFAMFITAELCQMSLFGGWPAAFYLYSLLGIGLCFGWSLAVKDVPTCVKHITDAELTYITGSAYGRGQKRVIPVNVPWQKILSSTAVWSTALSSFCHSFVVVGTVTYLPLYYRTILSMGLTSNGVLSALPFICQLLSKLAFAGLADKAKEIGFSPNQVTKICNLCGKFCIFQLYNASLGSACCFTALIFFDCSHRKKAVFFMCFAMGILSGFVLGYNTSIVCIAPKYTSSVASFCRLWGTVGSITSPYIIGMITIKGNGKFSYMFAVATKSLRIGAVLTETKIRISQTNQFVRCSATKSFAVNEQEWAQDVSGISVLNYVKPLSEKEMDKTPKLELEKGV</sequence>
<proteinExistence type="predicted"/>
<feature type="transmembrane region" description="Helical" evidence="5">
    <location>
        <begin position="160"/>
        <end position="179"/>
    </location>
</feature>
<feature type="transmembrane region" description="Helical" evidence="5">
    <location>
        <begin position="109"/>
        <end position="128"/>
    </location>
</feature>
<dbReference type="Proteomes" id="UP000270924">
    <property type="component" value="Unassembled WGS sequence"/>
</dbReference>
<evidence type="ECO:0000313" key="8">
    <source>
        <dbReference type="Proteomes" id="UP000270924"/>
    </source>
</evidence>
<evidence type="ECO:0000256" key="2">
    <source>
        <dbReference type="ARBA" id="ARBA00022692"/>
    </source>
</evidence>
<accession>A0A3P7DLQ2</accession>
<dbReference type="InParanoid" id="A0A3P7DLQ2"/>
<protein>
    <recommendedName>
        <fullName evidence="6">Major facilitator superfamily (MFS) profile domain-containing protein</fullName>
    </recommendedName>
</protein>
<comment type="subcellular location">
    <subcellularLocation>
        <location evidence="1">Membrane</location>
        <topology evidence="1">Multi-pass membrane protein</topology>
    </subcellularLocation>
</comment>